<dbReference type="InterPro" id="IPR001486">
    <property type="entry name" value="Hemoglobin_trunc"/>
</dbReference>
<dbReference type="GO" id="GO:0005829">
    <property type="term" value="C:cytosol"/>
    <property type="evidence" value="ECO:0007669"/>
    <property type="project" value="TreeGrafter"/>
</dbReference>
<comment type="similarity">
    <text evidence="1 14">Belongs to the class-I aminoacyl-tRNA synthetase family.</text>
</comment>
<evidence type="ECO:0000313" key="20">
    <source>
        <dbReference type="Proteomes" id="UP000236333"/>
    </source>
</evidence>
<feature type="compositionally biased region" description="Low complexity" evidence="15">
    <location>
        <begin position="211"/>
        <end position="223"/>
    </location>
</feature>
<dbReference type="PANTHER" id="PTHR43097:SF4">
    <property type="entry name" value="GLUTAMINE--TRNA LIGASE"/>
    <property type="match status" value="1"/>
</dbReference>
<keyword evidence="6" id="KW-0479">Metal-binding</keyword>
<dbReference type="InterPro" id="IPR012292">
    <property type="entry name" value="Globin/Proto"/>
</dbReference>
<dbReference type="Pfam" id="PF01152">
    <property type="entry name" value="Bac_globin"/>
    <property type="match status" value="1"/>
</dbReference>
<evidence type="ECO:0000256" key="3">
    <source>
        <dbReference type="ARBA" id="ARBA00022448"/>
    </source>
</evidence>
<evidence type="ECO:0000256" key="7">
    <source>
        <dbReference type="ARBA" id="ARBA00022741"/>
    </source>
</evidence>
<evidence type="ECO:0000259" key="17">
    <source>
        <dbReference type="Pfam" id="PF03950"/>
    </source>
</evidence>
<evidence type="ECO:0000259" key="18">
    <source>
        <dbReference type="Pfam" id="PF04558"/>
    </source>
</evidence>
<dbReference type="Gene3D" id="3.40.50.620">
    <property type="entry name" value="HUPs"/>
    <property type="match status" value="1"/>
</dbReference>
<dbReference type="GO" id="GO:0009791">
    <property type="term" value="P:post-embryonic development"/>
    <property type="evidence" value="ECO:0007669"/>
    <property type="project" value="UniProtKB-ARBA"/>
</dbReference>
<dbReference type="OrthoDB" id="10250478at2759"/>
<evidence type="ECO:0000256" key="8">
    <source>
        <dbReference type="ARBA" id="ARBA00022840"/>
    </source>
</evidence>
<dbReference type="InterPro" id="IPR007639">
    <property type="entry name" value="Gln-tRNA-synth_Ib_RNA-bd_N"/>
</dbReference>
<dbReference type="AlphaFoldDB" id="A0A2J8AD36"/>
<dbReference type="GO" id="GO:0020037">
    <property type="term" value="F:heme binding"/>
    <property type="evidence" value="ECO:0007669"/>
    <property type="project" value="InterPro"/>
</dbReference>
<dbReference type="Proteomes" id="UP000236333">
    <property type="component" value="Unassembled WGS sequence"/>
</dbReference>
<dbReference type="Pfam" id="PF00749">
    <property type="entry name" value="tRNA-synt_1c"/>
    <property type="match status" value="1"/>
</dbReference>
<dbReference type="GO" id="GO:0006425">
    <property type="term" value="P:glutaminyl-tRNA aminoacylation"/>
    <property type="evidence" value="ECO:0007669"/>
    <property type="project" value="TreeGrafter"/>
</dbReference>
<feature type="region of interest" description="Disordered" evidence="15">
    <location>
        <begin position="719"/>
        <end position="751"/>
    </location>
</feature>
<evidence type="ECO:0000256" key="14">
    <source>
        <dbReference type="RuleBase" id="RU363037"/>
    </source>
</evidence>
<dbReference type="GO" id="GO:0046872">
    <property type="term" value="F:metal ion binding"/>
    <property type="evidence" value="ECO:0007669"/>
    <property type="project" value="UniProtKB-KW"/>
</dbReference>
<evidence type="ECO:0000256" key="9">
    <source>
        <dbReference type="ARBA" id="ARBA00022917"/>
    </source>
</evidence>
<evidence type="ECO:0000259" key="16">
    <source>
        <dbReference type="Pfam" id="PF00749"/>
    </source>
</evidence>
<comment type="caution">
    <text evidence="19">The sequence shown here is derived from an EMBL/GenBank/DDBJ whole genome shotgun (WGS) entry which is preliminary data.</text>
</comment>
<dbReference type="InterPro" id="IPR020059">
    <property type="entry name" value="Glu/Gln-tRNA-synth_Ib_codon-bd"/>
</dbReference>
<evidence type="ECO:0000256" key="10">
    <source>
        <dbReference type="ARBA" id="ARBA00023004"/>
    </source>
</evidence>
<dbReference type="SUPFAM" id="SSF46458">
    <property type="entry name" value="Globin-like"/>
    <property type="match status" value="2"/>
</dbReference>
<dbReference type="InterPro" id="IPR050132">
    <property type="entry name" value="Gln/Glu-tRNA_Ligase"/>
</dbReference>
<evidence type="ECO:0000256" key="13">
    <source>
        <dbReference type="ARBA" id="ARBA00048270"/>
    </source>
</evidence>
<dbReference type="EMBL" id="PGGS01000057">
    <property type="protein sequence ID" value="PNH10423.1"/>
    <property type="molecule type" value="Genomic_DNA"/>
</dbReference>
<keyword evidence="8 14" id="KW-0067">ATP-binding</keyword>
<evidence type="ECO:0000313" key="19">
    <source>
        <dbReference type="EMBL" id="PNH10423.1"/>
    </source>
</evidence>
<dbReference type="CDD" id="cd00454">
    <property type="entry name" value="TrHb1_N"/>
    <property type="match status" value="2"/>
</dbReference>
<dbReference type="InterPro" id="IPR042559">
    <property type="entry name" value="Gln-tRNA-synth_Ib_RNA-bd_N_2"/>
</dbReference>
<dbReference type="InterPro" id="IPR001412">
    <property type="entry name" value="aa-tRNA-synth_I_CS"/>
</dbReference>
<accession>A0A2J8AD36</accession>
<dbReference type="GO" id="GO:0005524">
    <property type="term" value="F:ATP binding"/>
    <property type="evidence" value="ECO:0007669"/>
    <property type="project" value="UniProtKB-KW"/>
</dbReference>
<dbReference type="InterPro" id="IPR020058">
    <property type="entry name" value="Glu/Gln-tRNA-synth_Ib_cat-dom"/>
</dbReference>
<evidence type="ECO:0000256" key="4">
    <source>
        <dbReference type="ARBA" id="ARBA00022598"/>
    </source>
</evidence>
<dbReference type="Gene3D" id="2.40.240.10">
    <property type="entry name" value="Ribosomal Protein L25, Chain P"/>
    <property type="match status" value="1"/>
</dbReference>
<keyword evidence="7 14" id="KW-0547">Nucleotide-binding</keyword>
<dbReference type="SUPFAM" id="SSF50715">
    <property type="entry name" value="Ribosomal protein L25-like"/>
    <property type="match status" value="1"/>
</dbReference>
<dbReference type="Gene3D" id="1.10.1160.10">
    <property type="entry name" value="Glutamyl-trna Synthetase, Domain 2"/>
    <property type="match status" value="1"/>
</dbReference>
<protein>
    <recommendedName>
        <fullName evidence="2">glutamine--tRNA ligase</fullName>
        <ecNumber evidence="2">6.1.1.18</ecNumber>
    </recommendedName>
    <alternativeName>
        <fullName evidence="12">Glutaminyl-tRNA synthetase</fullName>
    </alternativeName>
</protein>
<organism evidence="19 20">
    <name type="scientific">Tetrabaena socialis</name>
    <dbReference type="NCBI Taxonomy" id="47790"/>
    <lineage>
        <taxon>Eukaryota</taxon>
        <taxon>Viridiplantae</taxon>
        <taxon>Chlorophyta</taxon>
        <taxon>core chlorophytes</taxon>
        <taxon>Chlorophyceae</taxon>
        <taxon>CS clade</taxon>
        <taxon>Chlamydomonadales</taxon>
        <taxon>Tetrabaenaceae</taxon>
        <taxon>Tetrabaena</taxon>
    </lineage>
</organism>
<reference evidence="19 20" key="1">
    <citation type="journal article" date="2017" name="Mol. Biol. Evol.">
        <title>The 4-celled Tetrabaena socialis nuclear genome reveals the essential components for genetic control of cell number at the origin of multicellularity in the volvocine lineage.</title>
        <authorList>
            <person name="Featherston J."/>
            <person name="Arakaki Y."/>
            <person name="Hanschen E.R."/>
            <person name="Ferris P.J."/>
            <person name="Michod R.E."/>
            <person name="Olson B.J.S.C."/>
            <person name="Nozaki H."/>
            <person name="Durand P.M."/>
        </authorList>
    </citation>
    <scope>NUCLEOTIDE SEQUENCE [LARGE SCALE GENOMIC DNA]</scope>
    <source>
        <strain evidence="19 20">NIES-571</strain>
    </source>
</reference>
<dbReference type="Gene3D" id="1.10.490.10">
    <property type="entry name" value="Globins"/>
    <property type="match status" value="2"/>
</dbReference>
<dbReference type="GO" id="GO:0019825">
    <property type="term" value="F:oxygen binding"/>
    <property type="evidence" value="ECO:0007669"/>
    <property type="project" value="InterPro"/>
</dbReference>
<comment type="catalytic activity">
    <reaction evidence="13">
        <text>tRNA(Gln) + L-glutamine + ATP = L-glutaminyl-tRNA(Gln) + AMP + diphosphate</text>
        <dbReference type="Rhea" id="RHEA:20121"/>
        <dbReference type="Rhea" id="RHEA-COMP:9662"/>
        <dbReference type="Rhea" id="RHEA-COMP:9681"/>
        <dbReference type="ChEBI" id="CHEBI:30616"/>
        <dbReference type="ChEBI" id="CHEBI:33019"/>
        <dbReference type="ChEBI" id="CHEBI:58359"/>
        <dbReference type="ChEBI" id="CHEBI:78442"/>
        <dbReference type="ChEBI" id="CHEBI:78521"/>
        <dbReference type="ChEBI" id="CHEBI:456215"/>
        <dbReference type="EC" id="6.1.1.18"/>
    </reaction>
</comment>
<feature type="region of interest" description="Disordered" evidence="15">
    <location>
        <begin position="185"/>
        <end position="237"/>
    </location>
</feature>
<dbReference type="PANTHER" id="PTHR43097">
    <property type="entry name" value="GLUTAMINE-TRNA LIGASE"/>
    <property type="match status" value="1"/>
</dbReference>
<dbReference type="EC" id="6.1.1.18" evidence="2"/>
<dbReference type="PROSITE" id="PS00178">
    <property type="entry name" value="AA_TRNA_LIGASE_I"/>
    <property type="match status" value="1"/>
</dbReference>
<proteinExistence type="inferred from homology"/>
<dbReference type="InterPro" id="IPR009050">
    <property type="entry name" value="Globin-like_sf"/>
</dbReference>
<evidence type="ECO:0000256" key="12">
    <source>
        <dbReference type="ARBA" id="ARBA00030466"/>
    </source>
</evidence>
<keyword evidence="20" id="KW-1185">Reference proteome</keyword>
<dbReference type="GO" id="GO:0004819">
    <property type="term" value="F:glutamine-tRNA ligase activity"/>
    <property type="evidence" value="ECO:0007669"/>
    <property type="project" value="UniProtKB-EC"/>
</dbReference>
<dbReference type="InterPro" id="IPR020056">
    <property type="entry name" value="Rbsml_bL25/Gln-tRNA_synth_N"/>
</dbReference>
<evidence type="ECO:0000256" key="5">
    <source>
        <dbReference type="ARBA" id="ARBA00022617"/>
    </source>
</evidence>
<dbReference type="Gene3D" id="1.10.10.2420">
    <property type="match status" value="1"/>
</dbReference>
<feature type="region of interest" description="Disordered" evidence="15">
    <location>
        <begin position="571"/>
        <end position="591"/>
    </location>
</feature>
<evidence type="ECO:0000256" key="11">
    <source>
        <dbReference type="ARBA" id="ARBA00023146"/>
    </source>
</evidence>
<dbReference type="InterPro" id="IPR042558">
    <property type="entry name" value="Gln-tRNA-synth_Ib_RNA-bd_N_1"/>
</dbReference>
<keyword evidence="3" id="KW-0813">Transport</keyword>
<keyword evidence="9 14" id="KW-0648">Protein biosynthesis</keyword>
<dbReference type="InterPro" id="IPR011035">
    <property type="entry name" value="Ribosomal_bL25/Gln-tRNA_synth"/>
</dbReference>
<dbReference type="FunFam" id="3.40.50.620:FF:000657">
    <property type="entry name" value="Predicted protein"/>
    <property type="match status" value="1"/>
</dbReference>
<feature type="domain" description="Glutaminyl-tRNA synthetase class Ib non-specific RNA-binding" evidence="18">
    <location>
        <begin position="11"/>
        <end position="167"/>
    </location>
</feature>
<keyword evidence="4 14" id="KW-0436">Ligase</keyword>
<dbReference type="SUPFAM" id="SSF52374">
    <property type="entry name" value="Nucleotidylyl transferase"/>
    <property type="match status" value="1"/>
</dbReference>
<dbReference type="GO" id="GO:0048608">
    <property type="term" value="P:reproductive structure development"/>
    <property type="evidence" value="ECO:0007669"/>
    <property type="project" value="UniProtKB-ARBA"/>
</dbReference>
<dbReference type="InterPro" id="IPR020061">
    <property type="entry name" value="Glu_tRNA_lig_a-bdl"/>
</dbReference>
<dbReference type="FunFam" id="1.10.10.2420:FF:000001">
    <property type="entry name" value="Glutamine--tRNA ligase cytoplasmic"/>
    <property type="match status" value="1"/>
</dbReference>
<feature type="domain" description="Glutamyl/glutaminyl-tRNA synthetase class Ib catalytic" evidence="16">
    <location>
        <begin position="274"/>
        <end position="422"/>
    </location>
</feature>
<feature type="domain" description="Glutamyl/glutaminyl-tRNA synthetase class Ib anti-codon binding" evidence="17">
    <location>
        <begin position="469"/>
        <end position="570"/>
    </location>
</feature>
<dbReference type="Pfam" id="PF04558">
    <property type="entry name" value="tRNA_synt_1c_R1"/>
    <property type="match status" value="1"/>
</dbReference>
<keyword evidence="11 14" id="KW-0030">Aminoacyl-tRNA synthetase</keyword>
<dbReference type="FunFam" id="2.40.240.10:FF:000007">
    <property type="entry name" value="Glutamine--tRNA ligase"/>
    <property type="match status" value="1"/>
</dbReference>
<sequence>MASKDEVEAACMSLFMCIGLEETVAKNAAKNAKFSKTLEDVIHEAGAASGCPKGKGNLLYTVASKYPANALCHRPMLLGYVMCEHMKSTAQLDGAFEYLRKVGTTEVDKKALEEASGVGVVVTAEQIKAAVAEEMEANTARLLEERYRVNLNVLLGAVTRKLKWADGAAVRSVLEASVEALLGPKMEADLAPPEPKKKTKAAPPPKEDKPAASTQSAEPSTAAPAPPDDPYAFLPKPDANNDVHTTVNFSDGRILRVANTPEALSLHLSRTGGKVVTRFPPEPNGYLHIGHAKAMFVDFGMARHYGGVCYLRYDDTNPEAEKLEYIQHIEEIASWMGWEAWKVTYSSDYFEQLYELAVQLIKSGNAYVCHQTKDEIEASREKREPSPWRERPIEESLRLFEDMRRGMVDEGKATLRMKMDHKWVGLRRRGVPATAINAFCRDIGITRNENIIAMHRLEHFVRTELDATSPRALAVLRPLKVVVSNMAEGHFEEVEAKTFPGRDASESYKVPLTRTVYIEATDFRLKDDKDYYGLAPGKTVMLRYAYPITCTSFSQDPVSGQVTELAATYDPDHYTAGRKPPKLETSMAPDSTQAGTAPTLYDRLGGAAAVDAAVDIFYGKLMADAVIAPFFEGIDMKKQRRKQVAFMSYVFGGADGYQGRDLGIAHKRLILEKGLNEGHFDMVANHLAETLRSLNVPTDLLNEAMAVVETARPAIFGQSRRPSVPISRSAAASSRNHQRATSMAPDSTQAGTAPTLYDRLGGAAAVDAAVDIFYGKLMADAVAFMSYVFGGADGYQGRDLGIAHKRLILEKGLNEGHFDMVANHLAETLRSLNVPTELLNEAMAVVATAKPAIFGAA</sequence>
<evidence type="ECO:0000256" key="6">
    <source>
        <dbReference type="ARBA" id="ARBA00022723"/>
    </source>
</evidence>
<dbReference type="Pfam" id="PF03950">
    <property type="entry name" value="tRNA-synt_1c_C"/>
    <property type="match status" value="1"/>
</dbReference>
<evidence type="ECO:0000256" key="2">
    <source>
        <dbReference type="ARBA" id="ARBA00012836"/>
    </source>
</evidence>
<gene>
    <name evidence="19" type="ORF">TSOC_002881</name>
</gene>
<evidence type="ECO:0000256" key="1">
    <source>
        <dbReference type="ARBA" id="ARBA00005594"/>
    </source>
</evidence>
<dbReference type="FunFam" id="1.10.8.1290:FF:000002">
    <property type="entry name" value="Glutamine--tRNA ligase cytoplasmic"/>
    <property type="match status" value="1"/>
</dbReference>
<keyword evidence="5" id="KW-0349">Heme</keyword>
<dbReference type="InterPro" id="IPR014729">
    <property type="entry name" value="Rossmann-like_a/b/a_fold"/>
</dbReference>
<dbReference type="Gene3D" id="1.10.8.1290">
    <property type="entry name" value="Glutaminyl-tRNA synthetase, non-specific RNA binding region part 1, domain 1"/>
    <property type="match status" value="1"/>
</dbReference>
<evidence type="ECO:0000256" key="15">
    <source>
        <dbReference type="SAM" id="MobiDB-lite"/>
    </source>
</evidence>
<keyword evidence="10" id="KW-0408">Iron</keyword>
<name>A0A2J8AD36_9CHLO</name>
<feature type="compositionally biased region" description="Polar residues" evidence="15">
    <location>
        <begin position="730"/>
        <end position="751"/>
    </location>
</feature>